<feature type="domain" description="Aldehyde dehydrogenase" evidence="3">
    <location>
        <begin position="66"/>
        <end position="162"/>
    </location>
</feature>
<sequence length="182" mass="19505">MDLAVPASLLPTSAPPVIFTPFCLNSYHTPLSGRQRSGAPGLRVVGSCPISDLSTLGALLSGVIRIPSQTTIVTTETFTPILYTLTYDNFDEAISLNNTVSQGLLSSTFTINLREEERSVNGPDCGITNVNIGTSDAKIGGEKQTGSGQKVSLDAQKTYMRRSTNTVNYSDELPLAQSIKYR</sequence>
<dbReference type="Gene3D" id="3.40.309.10">
    <property type="entry name" value="Aldehyde Dehydrogenase, Chain A, domain 2"/>
    <property type="match status" value="1"/>
</dbReference>
<dbReference type="PANTHER" id="PTHR43521">
    <property type="entry name" value="ALPHA-AMINOADIPIC SEMIALDEHYDE DEHYDROGENASE"/>
    <property type="match status" value="1"/>
</dbReference>
<dbReference type="AlphaFoldDB" id="A0AAD0P6H6"/>
<dbReference type="Pfam" id="PF00171">
    <property type="entry name" value="Aldedh"/>
    <property type="match status" value="1"/>
</dbReference>
<keyword evidence="1" id="KW-0560">Oxidoreductase</keyword>
<proteinExistence type="predicted"/>
<evidence type="ECO:0000313" key="5">
    <source>
        <dbReference type="Proteomes" id="UP000249682"/>
    </source>
</evidence>
<accession>A0AAD0P6H6</accession>
<dbReference type="SUPFAM" id="SSF53720">
    <property type="entry name" value="ALDH-like"/>
    <property type="match status" value="1"/>
</dbReference>
<dbReference type="InterPro" id="IPR015590">
    <property type="entry name" value="Aldehyde_DH_dom"/>
</dbReference>
<protein>
    <recommendedName>
        <fullName evidence="3">Aldehyde dehydrogenase domain-containing protein</fullName>
    </recommendedName>
</protein>
<organism evidence="4 5">
    <name type="scientific">Mycobacterium leprae</name>
    <dbReference type="NCBI Taxonomy" id="1769"/>
    <lineage>
        <taxon>Bacteria</taxon>
        <taxon>Bacillati</taxon>
        <taxon>Actinomycetota</taxon>
        <taxon>Actinomycetes</taxon>
        <taxon>Mycobacteriales</taxon>
        <taxon>Mycobacteriaceae</taxon>
        <taxon>Mycobacterium</taxon>
    </lineage>
</organism>
<gene>
    <name evidence="4" type="ORF">DIJ64_03920</name>
</gene>
<dbReference type="PANTHER" id="PTHR43521:SF1">
    <property type="entry name" value="ALPHA-AMINOADIPIC SEMIALDEHYDE DEHYDROGENASE"/>
    <property type="match status" value="1"/>
</dbReference>
<dbReference type="Proteomes" id="UP000249682">
    <property type="component" value="Chromosome"/>
</dbReference>
<dbReference type="EMBL" id="CP029543">
    <property type="protein sequence ID" value="AWV47542.1"/>
    <property type="molecule type" value="Genomic_DNA"/>
</dbReference>
<dbReference type="GO" id="GO:0004029">
    <property type="term" value="F:aldehyde dehydrogenase (NAD+) activity"/>
    <property type="evidence" value="ECO:0007669"/>
    <property type="project" value="InterPro"/>
</dbReference>
<dbReference type="InterPro" id="IPR016163">
    <property type="entry name" value="Ald_DH_C"/>
</dbReference>
<evidence type="ECO:0000256" key="1">
    <source>
        <dbReference type="ARBA" id="ARBA00023002"/>
    </source>
</evidence>
<dbReference type="InterPro" id="IPR016161">
    <property type="entry name" value="Ald_DH/histidinol_DH"/>
</dbReference>
<evidence type="ECO:0000256" key="2">
    <source>
        <dbReference type="ARBA" id="ARBA00023027"/>
    </source>
</evidence>
<evidence type="ECO:0000259" key="3">
    <source>
        <dbReference type="Pfam" id="PF00171"/>
    </source>
</evidence>
<keyword evidence="2" id="KW-0520">NAD</keyword>
<evidence type="ECO:0000313" key="4">
    <source>
        <dbReference type="EMBL" id="AWV47542.1"/>
    </source>
</evidence>
<name>A0AAD0P6H6_MYCLR</name>
<reference evidence="4 5" key="1">
    <citation type="submission" date="2018-05" db="EMBL/GenBank/DDBJ databases">
        <title>Evolution of small genomes with special reference to Mycobacterium leprae.</title>
        <authorList>
            <person name="Mohanty P.S."/>
            <person name="Bansal A.K."/>
            <person name="Gupta U.D."/>
            <person name="Naaz F."/>
            <person name="Dwivedi V.D."/>
            <person name="Singh H."/>
            <person name="Gupta G."/>
            <person name="Sharma S."/>
            <person name="Arora M."/>
        </authorList>
    </citation>
    <scope>NUCLEOTIDE SEQUENCE [LARGE SCALE GENOMIC DNA]</scope>
    <source>
        <strain evidence="4 5">MRHRU-235-G</strain>
    </source>
</reference>
<dbReference type="InterPro" id="IPR044638">
    <property type="entry name" value="ALDH7A1-like"/>
</dbReference>